<dbReference type="EC" id="2.7.7.7" evidence="15"/>
<dbReference type="PANTHER" id="PTHR11076">
    <property type="entry name" value="DNA REPAIR POLYMERASE UMUC / TRANSFERASE FAMILY MEMBER"/>
    <property type="match status" value="1"/>
</dbReference>
<comment type="catalytic activity">
    <reaction evidence="14 15">
        <text>DNA(n) + a 2'-deoxyribonucleoside 5'-triphosphate = DNA(n+1) + diphosphate</text>
        <dbReference type="Rhea" id="RHEA:22508"/>
        <dbReference type="Rhea" id="RHEA-COMP:17339"/>
        <dbReference type="Rhea" id="RHEA-COMP:17340"/>
        <dbReference type="ChEBI" id="CHEBI:33019"/>
        <dbReference type="ChEBI" id="CHEBI:61560"/>
        <dbReference type="ChEBI" id="CHEBI:173112"/>
        <dbReference type="EC" id="2.7.7.7"/>
    </reaction>
</comment>
<dbReference type="Pfam" id="PF00817">
    <property type="entry name" value="IMS"/>
    <property type="match status" value="1"/>
</dbReference>
<evidence type="ECO:0000256" key="11">
    <source>
        <dbReference type="ARBA" id="ARBA00022932"/>
    </source>
</evidence>
<feature type="site" description="Substrate discrimination" evidence="15">
    <location>
        <position position="32"/>
    </location>
</feature>
<name>A0A0R1JPP6_9LACO</name>
<dbReference type="GO" id="GO:0003684">
    <property type="term" value="F:damaged DNA binding"/>
    <property type="evidence" value="ECO:0007669"/>
    <property type="project" value="InterPro"/>
</dbReference>
<evidence type="ECO:0000256" key="12">
    <source>
        <dbReference type="ARBA" id="ARBA00023125"/>
    </source>
</evidence>
<keyword evidence="4 15" id="KW-0963">Cytoplasm</keyword>
<dbReference type="GO" id="GO:0003887">
    <property type="term" value="F:DNA-directed DNA polymerase activity"/>
    <property type="evidence" value="ECO:0007669"/>
    <property type="project" value="UniProtKB-UniRule"/>
</dbReference>
<dbReference type="Pfam" id="PF11799">
    <property type="entry name" value="IMS_C"/>
    <property type="match status" value="1"/>
</dbReference>
<dbReference type="CDD" id="cd03586">
    <property type="entry name" value="PolY_Pol_IV_kappa"/>
    <property type="match status" value="1"/>
</dbReference>
<dbReference type="Gene3D" id="1.10.150.20">
    <property type="entry name" value="5' to 3' exonuclease, C-terminal subdomain"/>
    <property type="match status" value="1"/>
</dbReference>
<keyword evidence="11 15" id="KW-0239">DNA-directed DNA polymerase</keyword>
<comment type="subcellular location">
    <subcellularLocation>
        <location evidence="1 15">Cytoplasm</location>
    </subcellularLocation>
</comment>
<feature type="active site" evidence="15">
    <location>
        <position position="128"/>
    </location>
</feature>
<dbReference type="PATRIC" id="fig|1291734.4.peg.417"/>
<accession>A0A0R1JPP6</accession>
<dbReference type="InterPro" id="IPR043502">
    <property type="entry name" value="DNA/RNA_pol_sf"/>
</dbReference>
<dbReference type="PANTHER" id="PTHR11076:SF33">
    <property type="entry name" value="DNA POLYMERASE KAPPA"/>
    <property type="match status" value="1"/>
</dbReference>
<feature type="domain" description="UmuC" evidence="16">
    <location>
        <begin position="23"/>
        <end position="208"/>
    </location>
</feature>
<dbReference type="InterPro" id="IPR043128">
    <property type="entry name" value="Rev_trsase/Diguanyl_cyclase"/>
</dbReference>
<protein>
    <recommendedName>
        <fullName evidence="15">DNA polymerase IV</fullName>
        <shortName evidence="15">Pol IV</shortName>
        <ecNumber evidence="15">2.7.7.7</ecNumber>
    </recommendedName>
</protein>
<comment type="cofactor">
    <cofactor evidence="15">
        <name>Mg(2+)</name>
        <dbReference type="ChEBI" id="CHEBI:18420"/>
    </cofactor>
    <text evidence="15">Binds 2 magnesium ions per subunit.</text>
</comment>
<dbReference type="GO" id="GO:0042276">
    <property type="term" value="P:error-prone translesion synthesis"/>
    <property type="evidence" value="ECO:0007669"/>
    <property type="project" value="TreeGrafter"/>
</dbReference>
<proteinExistence type="inferred from homology"/>
<dbReference type="NCBIfam" id="NF002677">
    <property type="entry name" value="PRK02406.1"/>
    <property type="match status" value="1"/>
</dbReference>
<reference evidence="17 18" key="1">
    <citation type="journal article" date="2015" name="Genome Announc.">
        <title>Expanding the biotechnology potential of lactobacilli through comparative genomics of 213 strains and associated genera.</title>
        <authorList>
            <person name="Sun Z."/>
            <person name="Harris H.M."/>
            <person name="McCann A."/>
            <person name="Guo C."/>
            <person name="Argimon S."/>
            <person name="Zhang W."/>
            <person name="Yang X."/>
            <person name="Jeffery I.B."/>
            <person name="Cooney J.C."/>
            <person name="Kagawa T.F."/>
            <person name="Liu W."/>
            <person name="Song Y."/>
            <person name="Salvetti E."/>
            <person name="Wrobel A."/>
            <person name="Rasinkangas P."/>
            <person name="Parkhill J."/>
            <person name="Rea M.C."/>
            <person name="O'Sullivan O."/>
            <person name="Ritari J."/>
            <person name="Douillard F.P."/>
            <person name="Paul Ross R."/>
            <person name="Yang R."/>
            <person name="Briner A.E."/>
            <person name="Felis G.E."/>
            <person name="de Vos W.M."/>
            <person name="Barrangou R."/>
            <person name="Klaenhammer T.R."/>
            <person name="Caufield P.W."/>
            <person name="Cui Y."/>
            <person name="Zhang H."/>
            <person name="O'Toole P.W."/>
        </authorList>
    </citation>
    <scope>NUCLEOTIDE SEQUENCE [LARGE SCALE GENOMIC DNA]</scope>
    <source>
        <strain evidence="17 18">JCM 17158</strain>
    </source>
</reference>
<dbReference type="InterPro" id="IPR001126">
    <property type="entry name" value="UmuC"/>
</dbReference>
<evidence type="ECO:0000313" key="17">
    <source>
        <dbReference type="EMBL" id="KRK70340.1"/>
    </source>
</evidence>
<dbReference type="GO" id="GO:0006281">
    <property type="term" value="P:DNA repair"/>
    <property type="evidence" value="ECO:0007669"/>
    <property type="project" value="UniProtKB-UniRule"/>
</dbReference>
<dbReference type="InterPro" id="IPR036775">
    <property type="entry name" value="DNA_pol_Y-fam_lit_finger_sf"/>
</dbReference>
<evidence type="ECO:0000256" key="7">
    <source>
        <dbReference type="ARBA" id="ARBA00022705"/>
    </source>
</evidence>
<dbReference type="Gene3D" id="3.30.1490.100">
    <property type="entry name" value="DNA polymerase, Y-family, little finger domain"/>
    <property type="match status" value="1"/>
</dbReference>
<dbReference type="GO" id="GO:0000287">
    <property type="term" value="F:magnesium ion binding"/>
    <property type="evidence" value="ECO:0007669"/>
    <property type="project" value="UniProtKB-UniRule"/>
</dbReference>
<feature type="binding site" evidence="15">
    <location>
        <position position="27"/>
    </location>
    <ligand>
        <name>Mg(2+)</name>
        <dbReference type="ChEBI" id="CHEBI:18420"/>
    </ligand>
</feature>
<dbReference type="InterPro" id="IPR017961">
    <property type="entry name" value="DNA_pol_Y-fam_little_finger"/>
</dbReference>
<evidence type="ECO:0000256" key="5">
    <source>
        <dbReference type="ARBA" id="ARBA00022679"/>
    </source>
</evidence>
<keyword evidence="13 15" id="KW-0234">DNA repair</keyword>
<dbReference type="InterPro" id="IPR050116">
    <property type="entry name" value="DNA_polymerase-Y"/>
</dbReference>
<dbReference type="Pfam" id="PF21999">
    <property type="entry name" value="IMS_HHH_1"/>
    <property type="match status" value="1"/>
</dbReference>
<keyword evidence="10 15" id="KW-0460">Magnesium</keyword>
<keyword evidence="12 15" id="KW-0238">DNA-binding</keyword>
<keyword evidence="3 15" id="KW-0515">Mutator protein</keyword>
<dbReference type="InterPro" id="IPR022880">
    <property type="entry name" value="DNApol_IV"/>
</dbReference>
<evidence type="ECO:0000256" key="13">
    <source>
        <dbReference type="ARBA" id="ARBA00023204"/>
    </source>
</evidence>
<keyword evidence="6 15" id="KW-0548">Nucleotidyltransferase</keyword>
<evidence type="ECO:0000256" key="10">
    <source>
        <dbReference type="ARBA" id="ARBA00022842"/>
    </source>
</evidence>
<dbReference type="GO" id="GO:0005829">
    <property type="term" value="C:cytosol"/>
    <property type="evidence" value="ECO:0007669"/>
    <property type="project" value="TreeGrafter"/>
</dbReference>
<comment type="caution">
    <text evidence="17">The sequence shown here is derived from an EMBL/GenBank/DDBJ whole genome shotgun (WGS) entry which is preliminary data.</text>
</comment>
<keyword evidence="8 15" id="KW-0479">Metal-binding</keyword>
<evidence type="ECO:0000256" key="1">
    <source>
        <dbReference type="ARBA" id="ARBA00004496"/>
    </source>
</evidence>
<evidence type="ECO:0000256" key="3">
    <source>
        <dbReference type="ARBA" id="ARBA00022457"/>
    </source>
</evidence>
<dbReference type="Proteomes" id="UP000051804">
    <property type="component" value="Unassembled WGS sequence"/>
</dbReference>
<evidence type="ECO:0000256" key="8">
    <source>
        <dbReference type="ARBA" id="ARBA00022723"/>
    </source>
</evidence>
<evidence type="ECO:0000256" key="4">
    <source>
        <dbReference type="ARBA" id="ARBA00022490"/>
    </source>
</evidence>
<sequence length="374" mass="41439">MWKGGSFVALFELPLRNDTHRRILHVDMDAFYASIEERDAPQLKRSALVVAYDPRQTGGKGVVTTANYVARQYGVHSAMPAQEALRLVPRRLLTFQPPDFTKYRAVSDQVHALFHQVTDLIEPVALDEAYLDVTANQEFPTTIDLALWLQRQIMATTQLTCSFGLSYNKFLAKEASEYNKPNGRTVVMPEQALAFLDRLPIEAFRGVGKKTLPRLTALGVATGADLRALSQATLVQEFGKMGLGLYEHARGIDNRPVQVRRAKSLGKERTYRTPKTTDAQVVAELARLADMVAAALAKHQLHGKTVVLKVRNTEFETLTRRVTLPQYVASAPAINAAAVALWRQVAPAELKLRLLGITVTNLAPASFENVDLPV</sequence>
<comment type="subunit">
    <text evidence="15">Monomer.</text>
</comment>
<dbReference type="FunFam" id="3.30.1490.100:FF:000004">
    <property type="entry name" value="DNA polymerase IV"/>
    <property type="match status" value="1"/>
</dbReference>
<comment type="function">
    <text evidence="15">Poorly processive, error-prone DNA polymerase involved in untargeted mutagenesis. Copies undamaged DNA at stalled replication forks, which arise in vivo from mismatched or misaligned primer ends. These misaligned primers can be extended by PolIV. Exhibits no 3'-5' exonuclease (proofreading) activity. May be involved in translesional synthesis, in conjunction with the beta clamp from PolIII.</text>
</comment>
<evidence type="ECO:0000256" key="15">
    <source>
        <dbReference type="HAMAP-Rule" id="MF_01113"/>
    </source>
</evidence>
<dbReference type="GO" id="GO:0009432">
    <property type="term" value="P:SOS response"/>
    <property type="evidence" value="ECO:0007669"/>
    <property type="project" value="TreeGrafter"/>
</dbReference>
<evidence type="ECO:0000259" key="16">
    <source>
        <dbReference type="PROSITE" id="PS50173"/>
    </source>
</evidence>
<feature type="binding site" evidence="15">
    <location>
        <position position="127"/>
    </location>
    <ligand>
        <name>Mg(2+)</name>
        <dbReference type="ChEBI" id="CHEBI:18420"/>
    </ligand>
</feature>
<dbReference type="EMBL" id="AZDJ01000032">
    <property type="protein sequence ID" value="KRK70340.1"/>
    <property type="molecule type" value="Genomic_DNA"/>
</dbReference>
<dbReference type="HAMAP" id="MF_01113">
    <property type="entry name" value="DNApol_IV"/>
    <property type="match status" value="1"/>
</dbReference>
<evidence type="ECO:0000313" key="18">
    <source>
        <dbReference type="Proteomes" id="UP000051804"/>
    </source>
</evidence>
<organism evidence="17 18">
    <name type="scientific">Lacticaseibacillus nasuensis JCM 17158</name>
    <dbReference type="NCBI Taxonomy" id="1291734"/>
    <lineage>
        <taxon>Bacteria</taxon>
        <taxon>Bacillati</taxon>
        <taxon>Bacillota</taxon>
        <taxon>Bacilli</taxon>
        <taxon>Lactobacillales</taxon>
        <taxon>Lactobacillaceae</taxon>
        <taxon>Lacticaseibacillus</taxon>
    </lineage>
</organism>
<keyword evidence="9 15" id="KW-0227">DNA damage</keyword>
<dbReference type="AlphaFoldDB" id="A0A0R1JPP6"/>
<evidence type="ECO:0000256" key="2">
    <source>
        <dbReference type="ARBA" id="ARBA00010945"/>
    </source>
</evidence>
<keyword evidence="5 15" id="KW-0808">Transferase</keyword>
<dbReference type="SUPFAM" id="SSF100879">
    <property type="entry name" value="Lesion bypass DNA polymerase (Y-family), little finger domain"/>
    <property type="match status" value="1"/>
</dbReference>
<evidence type="ECO:0000256" key="6">
    <source>
        <dbReference type="ARBA" id="ARBA00022695"/>
    </source>
</evidence>
<gene>
    <name evidence="15" type="primary">dinB</name>
    <name evidence="17" type="ORF">FD02_GL000403</name>
</gene>
<dbReference type="SUPFAM" id="SSF56672">
    <property type="entry name" value="DNA/RNA polymerases"/>
    <property type="match status" value="1"/>
</dbReference>
<evidence type="ECO:0000256" key="9">
    <source>
        <dbReference type="ARBA" id="ARBA00022763"/>
    </source>
</evidence>
<dbReference type="Gene3D" id="3.30.70.270">
    <property type="match status" value="1"/>
</dbReference>
<keyword evidence="7 15" id="KW-0235">DNA replication</keyword>
<dbReference type="PROSITE" id="PS50173">
    <property type="entry name" value="UMUC"/>
    <property type="match status" value="1"/>
</dbReference>
<evidence type="ECO:0000256" key="14">
    <source>
        <dbReference type="ARBA" id="ARBA00049244"/>
    </source>
</evidence>
<dbReference type="InterPro" id="IPR053848">
    <property type="entry name" value="IMS_HHH_1"/>
</dbReference>
<dbReference type="Gene3D" id="3.40.1170.60">
    <property type="match status" value="1"/>
</dbReference>
<keyword evidence="18" id="KW-1185">Reference proteome</keyword>
<comment type="similarity">
    <text evidence="2 15">Belongs to the DNA polymerase type-Y family.</text>
</comment>
<dbReference type="GO" id="GO:0006261">
    <property type="term" value="P:DNA-templated DNA replication"/>
    <property type="evidence" value="ECO:0007669"/>
    <property type="project" value="UniProtKB-UniRule"/>
</dbReference>
<dbReference type="STRING" id="1291734.FD02_GL000403"/>